<feature type="compositionally biased region" description="Basic and acidic residues" evidence="1">
    <location>
        <begin position="79"/>
        <end position="100"/>
    </location>
</feature>
<dbReference type="EMBL" id="PQXN01000413">
    <property type="protein sequence ID" value="TGO45178.1"/>
    <property type="molecule type" value="Genomic_DNA"/>
</dbReference>
<evidence type="ECO:0000313" key="3">
    <source>
        <dbReference type="Proteomes" id="UP000297527"/>
    </source>
</evidence>
<feature type="region of interest" description="Disordered" evidence="1">
    <location>
        <begin position="79"/>
        <end position="118"/>
    </location>
</feature>
<reference evidence="2 3" key="1">
    <citation type="submission" date="2017-12" db="EMBL/GenBank/DDBJ databases">
        <title>Comparative genomics of Botrytis spp.</title>
        <authorList>
            <person name="Valero-Jimenez C.A."/>
            <person name="Tapia P."/>
            <person name="Veloso J."/>
            <person name="Silva-Moreno E."/>
            <person name="Staats M."/>
            <person name="Valdes J.H."/>
            <person name="Van Kan J.A.L."/>
        </authorList>
    </citation>
    <scope>NUCLEOTIDE SEQUENCE [LARGE SCALE GENOMIC DNA]</scope>
    <source>
        <strain evidence="2 3">MUCL11595</strain>
    </source>
</reference>
<feature type="region of interest" description="Disordered" evidence="1">
    <location>
        <begin position="21"/>
        <end position="46"/>
    </location>
</feature>
<name>A0A4Z1H7Q3_9HELO</name>
<accession>A0A4Z1H7Q3</accession>
<protein>
    <submittedName>
        <fullName evidence="2">Uncharacterized protein</fullName>
    </submittedName>
</protein>
<evidence type="ECO:0000313" key="2">
    <source>
        <dbReference type="EMBL" id="TGO45178.1"/>
    </source>
</evidence>
<gene>
    <name evidence="2" type="ORF">BCON_0415g00050</name>
</gene>
<dbReference type="AlphaFoldDB" id="A0A4Z1H7Q3"/>
<evidence type="ECO:0000256" key="1">
    <source>
        <dbReference type="SAM" id="MobiDB-lite"/>
    </source>
</evidence>
<keyword evidence="3" id="KW-1185">Reference proteome</keyword>
<dbReference type="Proteomes" id="UP000297527">
    <property type="component" value="Unassembled WGS sequence"/>
</dbReference>
<sequence>MTLNKKKTRIAMSVMMALEEEQSDFVDPDPLPSPTHHPSSRQLARSSVHLSLRLENGKPPSRTFCLTPSGFGFLSQVIKETERTKSTKDSKDSKGRDENVSSKVVNLDSFVDHSNDDDVKSLEDRMLIMQLQLELKKKKRARGR</sequence>
<proteinExistence type="predicted"/>
<dbReference type="OrthoDB" id="10626954at2759"/>
<comment type="caution">
    <text evidence="2">The sequence shown here is derived from an EMBL/GenBank/DDBJ whole genome shotgun (WGS) entry which is preliminary data.</text>
</comment>
<feature type="compositionally biased region" description="Polar residues" evidence="1">
    <location>
        <begin position="36"/>
        <end position="46"/>
    </location>
</feature>
<organism evidence="2 3">
    <name type="scientific">Botryotinia convoluta</name>
    <dbReference type="NCBI Taxonomy" id="54673"/>
    <lineage>
        <taxon>Eukaryota</taxon>
        <taxon>Fungi</taxon>
        <taxon>Dikarya</taxon>
        <taxon>Ascomycota</taxon>
        <taxon>Pezizomycotina</taxon>
        <taxon>Leotiomycetes</taxon>
        <taxon>Helotiales</taxon>
        <taxon>Sclerotiniaceae</taxon>
        <taxon>Botryotinia</taxon>
    </lineage>
</organism>